<organism evidence="1 2">
    <name type="scientific">Allocoleopsis franciscana PCC 7113</name>
    <dbReference type="NCBI Taxonomy" id="1173027"/>
    <lineage>
        <taxon>Bacteria</taxon>
        <taxon>Bacillati</taxon>
        <taxon>Cyanobacteriota</taxon>
        <taxon>Cyanophyceae</taxon>
        <taxon>Coleofasciculales</taxon>
        <taxon>Coleofasciculaceae</taxon>
        <taxon>Allocoleopsis</taxon>
        <taxon>Allocoleopsis franciscana</taxon>
    </lineage>
</organism>
<accession>K9W8L2</accession>
<dbReference type="InterPro" id="IPR009241">
    <property type="entry name" value="HigB-like"/>
</dbReference>
<dbReference type="OrthoDB" id="9797093at2"/>
<dbReference type="STRING" id="1173027.Mic7113_0207"/>
<dbReference type="PATRIC" id="fig|1173027.3.peg.226"/>
<dbReference type="EMBL" id="CP003630">
    <property type="protein sequence ID" value="AFZ16141.1"/>
    <property type="molecule type" value="Genomic_DNA"/>
</dbReference>
<dbReference type="Pfam" id="PF05973">
    <property type="entry name" value="Gp49"/>
    <property type="match status" value="1"/>
</dbReference>
<proteinExistence type="predicted"/>
<dbReference type="RefSeq" id="WP_015180305.1">
    <property type="nucleotide sequence ID" value="NC_019738.1"/>
</dbReference>
<evidence type="ECO:0000313" key="1">
    <source>
        <dbReference type="EMBL" id="AFZ16141.1"/>
    </source>
</evidence>
<dbReference type="AlphaFoldDB" id="K9W8L2"/>
<dbReference type="Proteomes" id="UP000010471">
    <property type="component" value="Chromosome"/>
</dbReference>
<reference evidence="1 2" key="1">
    <citation type="submission" date="2012-06" db="EMBL/GenBank/DDBJ databases">
        <title>Finished chromosome of genome of Microcoleus sp. PCC 7113.</title>
        <authorList>
            <consortium name="US DOE Joint Genome Institute"/>
            <person name="Gugger M."/>
            <person name="Coursin T."/>
            <person name="Rippka R."/>
            <person name="Tandeau De Marsac N."/>
            <person name="Huntemann M."/>
            <person name="Wei C.-L."/>
            <person name="Han J."/>
            <person name="Detter J.C."/>
            <person name="Han C."/>
            <person name="Tapia R."/>
            <person name="Chen A."/>
            <person name="Kyrpides N."/>
            <person name="Mavromatis K."/>
            <person name="Markowitz V."/>
            <person name="Szeto E."/>
            <person name="Ivanova N."/>
            <person name="Pagani I."/>
            <person name="Pati A."/>
            <person name="Goodwin L."/>
            <person name="Nordberg H.P."/>
            <person name="Cantor M.N."/>
            <person name="Hua S.X."/>
            <person name="Woyke T."/>
            <person name="Kerfeld C.A."/>
        </authorList>
    </citation>
    <scope>NUCLEOTIDE SEQUENCE [LARGE SCALE GENOMIC DNA]</scope>
    <source>
        <strain evidence="1 2">PCC 7113</strain>
    </source>
</reference>
<protein>
    <submittedName>
        <fullName evidence="1">Phage-related protein</fullName>
    </submittedName>
</protein>
<name>K9W8L2_9CYAN</name>
<dbReference type="HOGENOM" id="CLU_139003_0_0_3"/>
<dbReference type="eggNOG" id="COG4679">
    <property type="taxonomic scope" value="Bacteria"/>
</dbReference>
<gene>
    <name evidence="1" type="ORF">Mic7113_0207</name>
</gene>
<keyword evidence="2" id="KW-1185">Reference proteome</keyword>
<dbReference type="KEGG" id="mic:Mic7113_0207"/>
<sequence>MSSLLKPVEWVGSSLEDLKDFPEEVQQVVGYALYLAQCGEKHPSAKPLKGFKGARVLEVVEDFDGDTYRTVYTVKLAGVIYVLHAFQKKSKQGIATPKQDIDLIETRLKRAQEHYAENYHKQQKGEENDSGN</sequence>
<evidence type="ECO:0000313" key="2">
    <source>
        <dbReference type="Proteomes" id="UP000010471"/>
    </source>
</evidence>